<dbReference type="AlphaFoldDB" id="A0A1R3R914"/>
<keyword evidence="4" id="KW-0349">Heme</keyword>
<evidence type="ECO:0000256" key="1">
    <source>
        <dbReference type="ARBA" id="ARBA00010617"/>
    </source>
</evidence>
<dbReference type="SUPFAM" id="SSF48264">
    <property type="entry name" value="Cytochrome P450"/>
    <property type="match status" value="1"/>
</dbReference>
<dbReference type="EMBL" id="KV907513">
    <property type="protein sequence ID" value="OOF90969.1"/>
    <property type="molecule type" value="Genomic_DNA"/>
</dbReference>
<keyword evidence="3" id="KW-0503">Monooxygenase</keyword>
<gene>
    <name evidence="6" type="ORF">ASPCADRAFT_211552</name>
</gene>
<dbReference type="GO" id="GO:0005506">
    <property type="term" value="F:iron ion binding"/>
    <property type="evidence" value="ECO:0007669"/>
    <property type="project" value="InterPro"/>
</dbReference>
<protein>
    <recommendedName>
        <fullName evidence="8">Cytochrome P450 monooxygenase</fullName>
    </recommendedName>
</protein>
<dbReference type="PRINTS" id="PR00463">
    <property type="entry name" value="EP450I"/>
</dbReference>
<keyword evidence="5" id="KW-0472">Membrane</keyword>
<dbReference type="OrthoDB" id="1470350at2759"/>
<comment type="similarity">
    <text evidence="1">Belongs to the cytochrome P450 family.</text>
</comment>
<dbReference type="GO" id="GO:0016705">
    <property type="term" value="F:oxidoreductase activity, acting on paired donors, with incorporation or reduction of molecular oxygen"/>
    <property type="evidence" value="ECO:0007669"/>
    <property type="project" value="InterPro"/>
</dbReference>
<evidence type="ECO:0000313" key="6">
    <source>
        <dbReference type="EMBL" id="OOF90969.1"/>
    </source>
</evidence>
<sequence length="585" mass="66285">MIAYTLILGLVGLFVFDYIWRLSKHIRIAQRSKLPYIVAPYSVSIISTAIFGPLLPYVVENLLPQWMGDVLYDHLGSYRWLIKDRQVKRYGKVYMLVSPKGVTVSVADASVVCQIVNARQDFPKPVFLYRILDMYGPNVVTCEDKEWTHHRRHTATTFNEKNSALVWKETIEQTREMVEQWAEASPVDTSRGPGFTVQNTRDDIHKLTLNVLSGAGFGVPMPFKPIQLDSFKNPEDIFKDSPTPPAGFDFTFRSVVAYMNLNIVNMVVANNMLPKWVPRALVPFFKQDFAAHRDLDNFLQRLITTKEAGLGDTDTASNLIEGMLFSRRPGKTKDTGLSDREVISNIHIFTIAGHETTATTLRFALVLLALHQDVQDWVYGGISEATKDEPSQIGDWDYNSVFPKLVNPLCMMLETMRLYPPVISVPKWTGDSPSTIHYDGKDYVLEPHVNLNLNMGCLHYSEEYWGSDARVFQPQRWDACNQDSFLAQNADLPGLSGPGLEYDTIHKPVRGAFIPFSDGFRACLGKKFTQVEFVAALTVLLREYRIELADNSEKGRQDAERVLAGSTTIITLAMRENVPLLFRKR</sequence>
<comment type="cofactor">
    <cofactor evidence="4">
        <name>heme</name>
        <dbReference type="ChEBI" id="CHEBI:30413"/>
    </cofactor>
</comment>
<organism evidence="6 7">
    <name type="scientific">Aspergillus carbonarius (strain ITEM 5010)</name>
    <dbReference type="NCBI Taxonomy" id="602072"/>
    <lineage>
        <taxon>Eukaryota</taxon>
        <taxon>Fungi</taxon>
        <taxon>Dikarya</taxon>
        <taxon>Ascomycota</taxon>
        <taxon>Pezizomycotina</taxon>
        <taxon>Eurotiomycetes</taxon>
        <taxon>Eurotiomycetidae</taxon>
        <taxon>Eurotiales</taxon>
        <taxon>Aspergillaceae</taxon>
        <taxon>Aspergillus</taxon>
        <taxon>Aspergillus subgen. Circumdati</taxon>
    </lineage>
</organism>
<dbReference type="VEuPathDB" id="FungiDB:ASPCADRAFT_211552"/>
<reference evidence="7" key="1">
    <citation type="journal article" date="2017" name="Genome Biol.">
        <title>Comparative genomics reveals high biological diversity and specific adaptations in the industrially and medically important fungal genus Aspergillus.</title>
        <authorList>
            <person name="de Vries R.P."/>
            <person name="Riley R."/>
            <person name="Wiebenga A."/>
            <person name="Aguilar-Osorio G."/>
            <person name="Amillis S."/>
            <person name="Uchima C.A."/>
            <person name="Anderluh G."/>
            <person name="Asadollahi M."/>
            <person name="Askin M."/>
            <person name="Barry K."/>
            <person name="Battaglia E."/>
            <person name="Bayram O."/>
            <person name="Benocci T."/>
            <person name="Braus-Stromeyer S.A."/>
            <person name="Caldana C."/>
            <person name="Canovas D."/>
            <person name="Cerqueira G.C."/>
            <person name="Chen F."/>
            <person name="Chen W."/>
            <person name="Choi C."/>
            <person name="Clum A."/>
            <person name="Dos Santos R.A."/>
            <person name="Damasio A.R."/>
            <person name="Diallinas G."/>
            <person name="Emri T."/>
            <person name="Fekete E."/>
            <person name="Flipphi M."/>
            <person name="Freyberg S."/>
            <person name="Gallo A."/>
            <person name="Gournas C."/>
            <person name="Habgood R."/>
            <person name="Hainaut M."/>
            <person name="Harispe M.L."/>
            <person name="Henrissat B."/>
            <person name="Hilden K.S."/>
            <person name="Hope R."/>
            <person name="Hossain A."/>
            <person name="Karabika E."/>
            <person name="Karaffa L."/>
            <person name="Karanyi Z."/>
            <person name="Krasevec N."/>
            <person name="Kuo A."/>
            <person name="Kusch H."/>
            <person name="LaButti K."/>
            <person name="Lagendijk E.L."/>
            <person name="Lapidus A."/>
            <person name="Levasseur A."/>
            <person name="Lindquist E."/>
            <person name="Lipzen A."/>
            <person name="Logrieco A.F."/>
            <person name="MacCabe A."/>
            <person name="Maekelae M.R."/>
            <person name="Malavazi I."/>
            <person name="Melin P."/>
            <person name="Meyer V."/>
            <person name="Mielnichuk N."/>
            <person name="Miskei M."/>
            <person name="Molnar A.P."/>
            <person name="Mule G."/>
            <person name="Ngan C.Y."/>
            <person name="Orejas M."/>
            <person name="Orosz E."/>
            <person name="Ouedraogo J.P."/>
            <person name="Overkamp K.M."/>
            <person name="Park H.-S."/>
            <person name="Perrone G."/>
            <person name="Piumi F."/>
            <person name="Punt P.J."/>
            <person name="Ram A.F."/>
            <person name="Ramon A."/>
            <person name="Rauscher S."/>
            <person name="Record E."/>
            <person name="Riano-Pachon D.M."/>
            <person name="Robert V."/>
            <person name="Roehrig J."/>
            <person name="Ruller R."/>
            <person name="Salamov A."/>
            <person name="Salih N.S."/>
            <person name="Samson R.A."/>
            <person name="Sandor E."/>
            <person name="Sanguinetti M."/>
            <person name="Schuetze T."/>
            <person name="Sepcic K."/>
            <person name="Shelest E."/>
            <person name="Sherlock G."/>
            <person name="Sophianopoulou V."/>
            <person name="Squina F.M."/>
            <person name="Sun H."/>
            <person name="Susca A."/>
            <person name="Todd R.B."/>
            <person name="Tsang A."/>
            <person name="Unkles S.E."/>
            <person name="van de Wiele N."/>
            <person name="van Rossen-Uffink D."/>
            <person name="Oliveira J.V."/>
            <person name="Vesth T.C."/>
            <person name="Visser J."/>
            <person name="Yu J.-H."/>
            <person name="Zhou M."/>
            <person name="Andersen M.R."/>
            <person name="Archer D.B."/>
            <person name="Baker S.E."/>
            <person name="Benoit I."/>
            <person name="Brakhage A.A."/>
            <person name="Braus G.H."/>
            <person name="Fischer R."/>
            <person name="Frisvad J.C."/>
            <person name="Goldman G.H."/>
            <person name="Houbraken J."/>
            <person name="Oakley B."/>
            <person name="Pocsi I."/>
            <person name="Scazzocchio C."/>
            <person name="Seiboth B."/>
            <person name="vanKuyk P.A."/>
            <person name="Wortman J."/>
            <person name="Dyer P.S."/>
            <person name="Grigoriev I.V."/>
        </authorList>
    </citation>
    <scope>NUCLEOTIDE SEQUENCE [LARGE SCALE GENOMIC DNA]</scope>
    <source>
        <strain evidence="7">ITEM 5010</strain>
    </source>
</reference>
<keyword evidence="4" id="KW-0479">Metal-binding</keyword>
<dbReference type="STRING" id="602072.A0A1R3R914"/>
<keyword evidence="5" id="KW-1133">Transmembrane helix</keyword>
<keyword evidence="2" id="KW-0560">Oxidoreductase</keyword>
<keyword evidence="5" id="KW-0812">Transmembrane</keyword>
<dbReference type="InterPro" id="IPR050121">
    <property type="entry name" value="Cytochrome_P450_monoxygenase"/>
</dbReference>
<dbReference type="GO" id="GO:0004497">
    <property type="term" value="F:monooxygenase activity"/>
    <property type="evidence" value="ECO:0007669"/>
    <property type="project" value="UniProtKB-KW"/>
</dbReference>
<accession>A0A1R3R914</accession>
<evidence type="ECO:0000256" key="2">
    <source>
        <dbReference type="ARBA" id="ARBA00023002"/>
    </source>
</evidence>
<dbReference type="InterPro" id="IPR001128">
    <property type="entry name" value="Cyt_P450"/>
</dbReference>
<proteinExistence type="inferred from homology"/>
<evidence type="ECO:0008006" key="8">
    <source>
        <dbReference type="Google" id="ProtNLM"/>
    </source>
</evidence>
<dbReference type="GO" id="GO:0020037">
    <property type="term" value="F:heme binding"/>
    <property type="evidence" value="ECO:0007669"/>
    <property type="project" value="InterPro"/>
</dbReference>
<dbReference type="PANTHER" id="PTHR24305">
    <property type="entry name" value="CYTOCHROME P450"/>
    <property type="match status" value="1"/>
</dbReference>
<dbReference type="Pfam" id="PF00067">
    <property type="entry name" value="p450"/>
    <property type="match status" value="1"/>
</dbReference>
<keyword evidence="7" id="KW-1185">Reference proteome</keyword>
<keyword evidence="4" id="KW-0408">Iron</keyword>
<dbReference type="InterPro" id="IPR036396">
    <property type="entry name" value="Cyt_P450_sf"/>
</dbReference>
<dbReference type="CDD" id="cd11070">
    <property type="entry name" value="CYP56-like"/>
    <property type="match status" value="1"/>
</dbReference>
<dbReference type="Proteomes" id="UP000188318">
    <property type="component" value="Unassembled WGS sequence"/>
</dbReference>
<evidence type="ECO:0000256" key="4">
    <source>
        <dbReference type="PIRSR" id="PIRSR602401-1"/>
    </source>
</evidence>
<feature type="transmembrane region" description="Helical" evidence="5">
    <location>
        <begin position="6"/>
        <end position="22"/>
    </location>
</feature>
<evidence type="ECO:0000256" key="3">
    <source>
        <dbReference type="ARBA" id="ARBA00023033"/>
    </source>
</evidence>
<dbReference type="PRINTS" id="PR00385">
    <property type="entry name" value="P450"/>
</dbReference>
<evidence type="ECO:0000256" key="5">
    <source>
        <dbReference type="SAM" id="Phobius"/>
    </source>
</evidence>
<dbReference type="InterPro" id="IPR002401">
    <property type="entry name" value="Cyt_P450_E_grp-I"/>
</dbReference>
<dbReference type="PANTHER" id="PTHR24305:SF166">
    <property type="entry name" value="CYTOCHROME P450 12A4, MITOCHONDRIAL-RELATED"/>
    <property type="match status" value="1"/>
</dbReference>
<dbReference type="OMA" id="ICNARQS"/>
<name>A0A1R3R914_ASPC5</name>
<feature type="transmembrane region" description="Helical" evidence="5">
    <location>
        <begin position="34"/>
        <end position="55"/>
    </location>
</feature>
<dbReference type="Gene3D" id="1.10.630.10">
    <property type="entry name" value="Cytochrome P450"/>
    <property type="match status" value="1"/>
</dbReference>
<feature type="binding site" description="axial binding residue" evidence="4">
    <location>
        <position position="523"/>
    </location>
    <ligand>
        <name>heme</name>
        <dbReference type="ChEBI" id="CHEBI:30413"/>
    </ligand>
    <ligandPart>
        <name>Fe</name>
        <dbReference type="ChEBI" id="CHEBI:18248"/>
    </ligandPart>
</feature>
<evidence type="ECO:0000313" key="7">
    <source>
        <dbReference type="Proteomes" id="UP000188318"/>
    </source>
</evidence>